<dbReference type="SUPFAM" id="SSF54791">
    <property type="entry name" value="Eukaryotic type KH-domain (KH-domain type I)"/>
    <property type="match status" value="1"/>
</dbReference>
<dbReference type="GO" id="GO:0000965">
    <property type="term" value="P:mitochondrial RNA 3'-end processing"/>
    <property type="evidence" value="ECO:0007669"/>
    <property type="project" value="TreeGrafter"/>
</dbReference>
<evidence type="ECO:0000259" key="8">
    <source>
        <dbReference type="PROSITE" id="PS50126"/>
    </source>
</evidence>
<dbReference type="InterPro" id="IPR001247">
    <property type="entry name" value="ExoRNase_PH_dom1"/>
</dbReference>
<dbReference type="SUPFAM" id="SSF54211">
    <property type="entry name" value="Ribosomal protein S5 domain 2-like"/>
    <property type="match status" value="2"/>
</dbReference>
<keyword evidence="10" id="KW-1185">Reference proteome</keyword>
<evidence type="ECO:0000256" key="2">
    <source>
        <dbReference type="ARBA" id="ARBA00012416"/>
    </source>
</evidence>
<dbReference type="InterPro" id="IPR015847">
    <property type="entry name" value="ExoRNase_PH_dom2"/>
</dbReference>
<dbReference type="AlphaFoldDB" id="A0A8W8IBE8"/>
<keyword evidence="5 7" id="KW-0694">RNA-binding</keyword>
<dbReference type="Proteomes" id="UP000005408">
    <property type="component" value="Unassembled WGS sequence"/>
</dbReference>
<comment type="similarity">
    <text evidence="1">Belongs to the polyribonucleotide nucleotidyltransferase family.</text>
</comment>
<dbReference type="PROSITE" id="PS50084">
    <property type="entry name" value="KH_TYPE_1"/>
    <property type="match status" value="1"/>
</dbReference>
<dbReference type="PANTHER" id="PTHR11252:SF0">
    <property type="entry name" value="POLYRIBONUCLEOTIDE NUCLEOTIDYLTRANSFERASE 1, MITOCHONDRIAL"/>
    <property type="match status" value="1"/>
</dbReference>
<accession>A0A8W8IBE8</accession>
<dbReference type="GO" id="GO:0005829">
    <property type="term" value="C:cytosol"/>
    <property type="evidence" value="ECO:0007669"/>
    <property type="project" value="TreeGrafter"/>
</dbReference>
<dbReference type="GO" id="GO:0003723">
    <property type="term" value="F:RNA binding"/>
    <property type="evidence" value="ECO:0007669"/>
    <property type="project" value="UniProtKB-UniRule"/>
</dbReference>
<dbReference type="PANTHER" id="PTHR11252">
    <property type="entry name" value="POLYRIBONUCLEOTIDE NUCLEOTIDYLTRANSFERASE"/>
    <property type="match status" value="1"/>
</dbReference>
<dbReference type="NCBIfam" id="NF008805">
    <property type="entry name" value="PRK11824.1"/>
    <property type="match status" value="1"/>
</dbReference>
<evidence type="ECO:0000313" key="9">
    <source>
        <dbReference type="EnsemblMetazoa" id="G13421.2:cds"/>
    </source>
</evidence>
<dbReference type="SUPFAM" id="SSF50249">
    <property type="entry name" value="Nucleic acid-binding proteins"/>
    <property type="match status" value="1"/>
</dbReference>
<dbReference type="PIRSF" id="PIRSF005499">
    <property type="entry name" value="PNPase"/>
    <property type="match status" value="1"/>
</dbReference>
<evidence type="ECO:0000256" key="1">
    <source>
        <dbReference type="ARBA" id="ARBA00007404"/>
    </source>
</evidence>
<dbReference type="InterPro" id="IPR012162">
    <property type="entry name" value="PNPase"/>
</dbReference>
<evidence type="ECO:0000313" key="10">
    <source>
        <dbReference type="Proteomes" id="UP000005408"/>
    </source>
</evidence>
<dbReference type="Pfam" id="PF01138">
    <property type="entry name" value="RNase_PH"/>
    <property type="match status" value="2"/>
</dbReference>
<dbReference type="EnsemblMetazoa" id="G13421.4">
    <property type="protein sequence ID" value="G13421.4:cds"/>
    <property type="gene ID" value="G13421"/>
</dbReference>
<dbReference type="CDD" id="cd11363">
    <property type="entry name" value="RNase_PH_PNPase_1"/>
    <property type="match status" value="1"/>
</dbReference>
<dbReference type="InterPro" id="IPR004087">
    <property type="entry name" value="KH_dom"/>
</dbReference>
<dbReference type="InterPro" id="IPR036456">
    <property type="entry name" value="PNPase_PH_RNA-bd_sf"/>
</dbReference>
<dbReference type="Pfam" id="PF03725">
    <property type="entry name" value="RNase_PH_C"/>
    <property type="match status" value="1"/>
</dbReference>
<dbReference type="SMART" id="SM00322">
    <property type="entry name" value="KH"/>
    <property type="match status" value="1"/>
</dbReference>
<dbReference type="GO" id="GO:0005739">
    <property type="term" value="C:mitochondrion"/>
    <property type="evidence" value="ECO:0007669"/>
    <property type="project" value="TreeGrafter"/>
</dbReference>
<proteinExistence type="inferred from homology"/>
<dbReference type="SUPFAM" id="SSF55666">
    <property type="entry name" value="Ribonuclease PH domain 2-like"/>
    <property type="match status" value="2"/>
</dbReference>
<dbReference type="CDD" id="cd11364">
    <property type="entry name" value="RNase_PH_PNPase_2"/>
    <property type="match status" value="1"/>
</dbReference>
<dbReference type="NCBIfam" id="TIGR03591">
    <property type="entry name" value="polynuc_phos"/>
    <property type="match status" value="1"/>
</dbReference>
<dbReference type="GO" id="GO:0000175">
    <property type="term" value="F:3'-5'-RNA exonuclease activity"/>
    <property type="evidence" value="ECO:0007669"/>
    <property type="project" value="TreeGrafter"/>
</dbReference>
<dbReference type="InterPro" id="IPR012340">
    <property type="entry name" value="NA-bd_OB-fold"/>
</dbReference>
<dbReference type="InterPro" id="IPR027408">
    <property type="entry name" value="PNPase/RNase_PH_dom_sf"/>
</dbReference>
<dbReference type="InterPro" id="IPR036345">
    <property type="entry name" value="ExoRNase_PH_dom2_sf"/>
</dbReference>
<dbReference type="SMART" id="SM00316">
    <property type="entry name" value="S1"/>
    <property type="match status" value="1"/>
</dbReference>
<dbReference type="FunFam" id="3.30.230.70:FF:000001">
    <property type="entry name" value="Polyribonucleotide nucleotidyltransferase"/>
    <property type="match status" value="1"/>
</dbReference>
<reference evidence="9" key="1">
    <citation type="submission" date="2022-08" db="UniProtKB">
        <authorList>
            <consortium name="EnsemblMetazoa"/>
        </authorList>
    </citation>
    <scope>IDENTIFICATION</scope>
    <source>
        <strain evidence="9">05x7-T-G4-1.051#20</strain>
    </source>
</reference>
<evidence type="ECO:0000256" key="6">
    <source>
        <dbReference type="ARBA" id="ARBA00031451"/>
    </source>
</evidence>
<keyword evidence="4" id="KW-0548">Nucleotidyltransferase</keyword>
<dbReference type="Gene3D" id="3.30.1370.10">
    <property type="entry name" value="K Homology domain, type 1"/>
    <property type="match status" value="1"/>
</dbReference>
<evidence type="ECO:0000256" key="5">
    <source>
        <dbReference type="ARBA" id="ARBA00022884"/>
    </source>
</evidence>
<dbReference type="InterPro" id="IPR004088">
    <property type="entry name" value="KH_dom_type_1"/>
</dbReference>
<dbReference type="GO" id="GO:0000958">
    <property type="term" value="P:mitochondrial mRNA catabolic process"/>
    <property type="evidence" value="ECO:0007669"/>
    <property type="project" value="TreeGrafter"/>
</dbReference>
<evidence type="ECO:0000256" key="4">
    <source>
        <dbReference type="ARBA" id="ARBA00022695"/>
    </source>
</evidence>
<feature type="domain" description="S1 motif" evidence="8">
    <location>
        <begin position="628"/>
        <end position="699"/>
    </location>
</feature>
<dbReference type="Gene3D" id="2.40.50.140">
    <property type="entry name" value="Nucleic acid-binding proteins"/>
    <property type="match status" value="1"/>
</dbReference>
<dbReference type="InterPro" id="IPR036612">
    <property type="entry name" value="KH_dom_type_1_sf"/>
</dbReference>
<organism evidence="9 10">
    <name type="scientific">Magallana gigas</name>
    <name type="common">Pacific oyster</name>
    <name type="synonym">Crassostrea gigas</name>
    <dbReference type="NCBI Taxonomy" id="29159"/>
    <lineage>
        <taxon>Eukaryota</taxon>
        <taxon>Metazoa</taxon>
        <taxon>Spiralia</taxon>
        <taxon>Lophotrochozoa</taxon>
        <taxon>Mollusca</taxon>
        <taxon>Bivalvia</taxon>
        <taxon>Autobranchia</taxon>
        <taxon>Pteriomorphia</taxon>
        <taxon>Ostreida</taxon>
        <taxon>Ostreoidea</taxon>
        <taxon>Ostreidae</taxon>
        <taxon>Magallana</taxon>
    </lineage>
</organism>
<dbReference type="FunFam" id="3.30.230.70:FF:000006">
    <property type="entry name" value="polyribonucleotide nucleotidyltransferase 1, mitochondrial"/>
    <property type="match status" value="1"/>
</dbReference>
<evidence type="ECO:0000256" key="7">
    <source>
        <dbReference type="PROSITE-ProRule" id="PRU00117"/>
    </source>
</evidence>
<dbReference type="SUPFAM" id="SSF46915">
    <property type="entry name" value="Polynucleotide phosphorylase/guanosine pentaphosphate synthase (PNPase/GPSI), domain 3"/>
    <property type="match status" value="1"/>
</dbReference>
<sequence>MTVKVGKRDLTIETGKLAKFADGAAVIKQGETSVLVTVVSKSLSQPSSFLPLTVDYRLKAAAAGRIPMNFFRRERGPTDNEILTSRVIDRSIRPLFPEDCQRELQVMCNVLAVDGENDPAVLSINAASCATALSLMPWNGPVGAVRVGYIDGKIVINPQRHELEKSDINLIVASSLQGVVMLEGGANIVSYDLMKQAINTGHIENMKIIQSIQQMTENSTKAKSTQKEVQDELWKTVYSVCSKAFYPIFNDYTHDKFSRDAKVKTEIEKATKVLLEIYPNVDRELLNSYIQKCFKEVFRKNIFKTDKRCDGRGLSDLRNISCSVDVLKPLHGSSLFQRGQTQVLCTMAYDSLDMSLKFDPVSQLISGVKEKNFMLHYEFPPYATNEIGRPGAALARREIGHGALAERGLRPIIPDNLPFSLRVTSEVLESNGSSSMASVCGGSLALMDAGVPVKEAAAGVAIGLMTKINYQGETIDHRILTDLLGIEDYCGDMDFKMAGTRNGITAIQADIKIEGLPLKIVSKAIDAGKSGIVRILDIMDTVIKTPRQDKKNSPVKETFVINPKKRGRIMGFGGSKIRELAQKTGVQMSPVDDSVFELFAPDSSAMEEGKALLNSWLEEKPAPDMEFGAIYTVKILEVNVTGALVEIHKNMEPVFIHRRQLDTRLVEDARLLGFKPGDEIQVKYFGNDPTSGQVRLSRRLLLSPSVSAFKS</sequence>
<dbReference type="CDD" id="cd00164">
    <property type="entry name" value="S1_like"/>
    <property type="match status" value="1"/>
</dbReference>
<evidence type="ECO:0000256" key="3">
    <source>
        <dbReference type="ARBA" id="ARBA00022679"/>
    </source>
</evidence>
<keyword evidence="3" id="KW-0808">Transferase</keyword>
<dbReference type="InterPro" id="IPR003029">
    <property type="entry name" value="S1_domain"/>
</dbReference>
<dbReference type="Pfam" id="PF00013">
    <property type="entry name" value="KH_1"/>
    <property type="match status" value="1"/>
</dbReference>
<dbReference type="GO" id="GO:0004654">
    <property type="term" value="F:polyribonucleotide nucleotidyltransferase activity"/>
    <property type="evidence" value="ECO:0007669"/>
    <property type="project" value="UniProtKB-EC"/>
</dbReference>
<name>A0A8W8IBE8_MAGGI</name>
<dbReference type="PROSITE" id="PS50126">
    <property type="entry name" value="S1"/>
    <property type="match status" value="1"/>
</dbReference>
<protein>
    <recommendedName>
        <fullName evidence="2">polyribonucleotide nucleotidyltransferase</fullName>
        <ecNumber evidence="2">2.7.7.8</ecNumber>
    </recommendedName>
    <alternativeName>
        <fullName evidence="6">Polynucleotide phosphorylase 1</fullName>
    </alternativeName>
</protein>
<dbReference type="Gene3D" id="3.30.230.70">
    <property type="entry name" value="GHMP Kinase, N-terminal domain"/>
    <property type="match status" value="2"/>
</dbReference>
<dbReference type="EC" id="2.7.7.8" evidence="2"/>
<dbReference type="EnsemblMetazoa" id="G13421.2">
    <property type="protein sequence ID" value="G13421.2:cds"/>
    <property type="gene ID" value="G13421"/>
</dbReference>
<dbReference type="InterPro" id="IPR020568">
    <property type="entry name" value="Ribosomal_Su5_D2-typ_SF"/>
</dbReference>
<dbReference type="EnsemblMetazoa" id="G13421.1">
    <property type="protein sequence ID" value="G13421.1:cds"/>
    <property type="gene ID" value="G13421"/>
</dbReference>